<dbReference type="FunFam" id="1.10.340.70:FF:000001">
    <property type="entry name" value="Retrovirus-related Pol polyprotein from transposon gypsy-like Protein"/>
    <property type="match status" value="1"/>
</dbReference>
<evidence type="ECO:0000313" key="4">
    <source>
        <dbReference type="EMBL" id="CAC5418399.1"/>
    </source>
</evidence>
<keyword evidence="1" id="KW-0863">Zinc-finger</keyword>
<feature type="domain" description="CCHC-type" evidence="3">
    <location>
        <begin position="285"/>
        <end position="300"/>
    </location>
</feature>
<feature type="compositionally biased region" description="Polar residues" evidence="2">
    <location>
        <begin position="892"/>
        <end position="902"/>
    </location>
</feature>
<evidence type="ECO:0000259" key="3">
    <source>
        <dbReference type="PROSITE" id="PS50158"/>
    </source>
</evidence>
<keyword evidence="1" id="KW-0479">Metal-binding</keyword>
<dbReference type="EMBL" id="CACVKT020008919">
    <property type="protein sequence ID" value="CAC5418399.1"/>
    <property type="molecule type" value="Genomic_DNA"/>
</dbReference>
<dbReference type="Pfam" id="PF17921">
    <property type="entry name" value="Integrase_H2C2"/>
    <property type="match status" value="1"/>
</dbReference>
<dbReference type="GO" id="GO:0008270">
    <property type="term" value="F:zinc ion binding"/>
    <property type="evidence" value="ECO:0007669"/>
    <property type="project" value="UniProtKB-KW"/>
</dbReference>
<dbReference type="PANTHER" id="PTHR37984:SF15">
    <property type="entry name" value="INTEGRASE CATALYTIC DOMAIN-CONTAINING PROTEIN"/>
    <property type="match status" value="1"/>
</dbReference>
<dbReference type="AlphaFoldDB" id="A0A6J8ECA6"/>
<dbReference type="PROSITE" id="PS50158">
    <property type="entry name" value="ZF_CCHC"/>
    <property type="match status" value="1"/>
</dbReference>
<evidence type="ECO:0000256" key="2">
    <source>
        <dbReference type="SAM" id="MobiDB-lite"/>
    </source>
</evidence>
<gene>
    <name evidence="4" type="ORF">MCOR_50839</name>
</gene>
<organism evidence="4 5">
    <name type="scientific">Mytilus coruscus</name>
    <name type="common">Sea mussel</name>
    <dbReference type="NCBI Taxonomy" id="42192"/>
    <lineage>
        <taxon>Eukaryota</taxon>
        <taxon>Metazoa</taxon>
        <taxon>Spiralia</taxon>
        <taxon>Lophotrochozoa</taxon>
        <taxon>Mollusca</taxon>
        <taxon>Bivalvia</taxon>
        <taxon>Autobranchia</taxon>
        <taxon>Pteriomorphia</taxon>
        <taxon>Mytilida</taxon>
        <taxon>Mytiloidea</taxon>
        <taxon>Mytilidae</taxon>
        <taxon>Mytilinae</taxon>
        <taxon>Mytilus</taxon>
    </lineage>
</organism>
<dbReference type="PANTHER" id="PTHR37984">
    <property type="entry name" value="PROTEIN CBG26694"/>
    <property type="match status" value="1"/>
</dbReference>
<dbReference type="InterPro" id="IPR001878">
    <property type="entry name" value="Znf_CCHC"/>
</dbReference>
<evidence type="ECO:0000313" key="5">
    <source>
        <dbReference type="Proteomes" id="UP000507470"/>
    </source>
</evidence>
<dbReference type="OrthoDB" id="6132286at2759"/>
<name>A0A6J8ECA6_MYTCO</name>
<accession>A0A6J8ECA6</accession>
<feature type="region of interest" description="Disordered" evidence="2">
    <location>
        <begin position="860"/>
        <end position="972"/>
    </location>
</feature>
<feature type="compositionally biased region" description="Acidic residues" evidence="2">
    <location>
        <begin position="923"/>
        <end position="940"/>
    </location>
</feature>
<protein>
    <recommendedName>
        <fullName evidence="3">CCHC-type domain-containing protein</fullName>
    </recommendedName>
</protein>
<evidence type="ECO:0000256" key="1">
    <source>
        <dbReference type="PROSITE-ProRule" id="PRU00047"/>
    </source>
</evidence>
<dbReference type="Proteomes" id="UP000507470">
    <property type="component" value="Unassembled WGS sequence"/>
</dbReference>
<dbReference type="GO" id="GO:0003676">
    <property type="term" value="F:nucleic acid binding"/>
    <property type="evidence" value="ECO:0007669"/>
    <property type="project" value="InterPro"/>
</dbReference>
<proteinExistence type="predicted"/>
<dbReference type="InterPro" id="IPR041588">
    <property type="entry name" value="Integrase_H2C2"/>
</dbReference>
<sequence length="1002" mass="114661">MSEDEAVTLLREEVERLAIIVKEQEEKMKKQDTVTNAPDSVKPVVMMNPRRVDRFRDRPTSSSDPSITEWVSDVRTQAAYRKLNKTDFAVFMVDNLAGKARQEILGRGDSTSKDPEEIIKILLKVFGDGDNLPMLQQRFYAYHQQEEDLISCSLNMVELYDKIIQHDASFAACRDAALKGRFAESVKDEGLRRELHRLNIESPALKFFELRDWAVHWLGRLVADKKSTINQEVQSASLEAGNSTSDLLEVVKRQEAMIEKQQQQIDSILSKSGNTTNKYRKPLQCWTCSSTNHINRNCPQRRMENPRGRDNTLNESCCGEPHYRNHMADFGDLVDITDMLRISAANGGDIPYLGYIECNLKALGYTFENMGFLVVNDPSEDTLKQRKRRVPGVIGSNIFKSMKVLCDNIEILPKNWGNILALYEEIYENDYIGKIRIPNHHSIIIPARSVQIIEAQTKPAPKGEKFDLTDTGRIPVQICNYSNIDINLRPRTLIGSAANITTPSFQIAEMNTLTACSVDINSNDILTKMEVGSLTEEQEQQIAAVWEEQIGTSPLSCLPIIASTIPTVQPEEMSKLQKSDPHIKRLLLYWKGEEKVARRQLSRESKEVRRLVNNIKTLKEKDRIIYKETKDNRQLLLPSTLKQRVLKSVHDDIGHKGFERTFSLLKTKCYWPYMYTDIVDYCGTCERCKVGKLGRKEAFELATEETEQKALKRQQKLNVKVDNKELPIGCRIFLRNHPKRRAKIQDAWNDKPYRIIDKKDSMYKVEPLIGRGESKYVHRREILDARYLVRNRNPNFDDRPQPCGRVVNERSEIVDRHHSDDEDFVILLQHPSVTTNDENGTKETLTRTIEVEHVPEIIDNRIDEKVGEPLDIESPLPESIEKEDEENSEASDCQQNDDVLSSDTDDCKSENQIEQNISVPDPTIEDDDDDDDDDDNDDDEPPLRRSQRSTAGKHPNPLNLPRSVSQNETVRSVKPNIDPSVLANIAQSHLLLAQFLTNSLQN</sequence>
<reference evidence="4 5" key="1">
    <citation type="submission" date="2020-06" db="EMBL/GenBank/DDBJ databases">
        <authorList>
            <person name="Li R."/>
            <person name="Bekaert M."/>
        </authorList>
    </citation>
    <scope>NUCLEOTIDE SEQUENCE [LARGE SCALE GENOMIC DNA]</scope>
    <source>
        <strain evidence="5">wild</strain>
    </source>
</reference>
<dbReference type="Gene3D" id="1.10.340.70">
    <property type="match status" value="1"/>
</dbReference>
<keyword evidence="1" id="KW-0862">Zinc</keyword>
<dbReference type="InterPro" id="IPR050951">
    <property type="entry name" value="Retrovirus_Pol_polyprotein"/>
</dbReference>
<keyword evidence="5" id="KW-1185">Reference proteome</keyword>